<reference evidence="8" key="1">
    <citation type="submission" date="2020-05" db="EMBL/GenBank/DDBJ databases">
        <authorList>
            <person name="Chiriac C."/>
            <person name="Salcher M."/>
            <person name="Ghai R."/>
            <person name="Kavagutti S V."/>
        </authorList>
    </citation>
    <scope>NUCLEOTIDE SEQUENCE</scope>
</reference>
<comment type="subcellular location">
    <subcellularLocation>
        <location evidence="1">Membrane</location>
        <topology evidence="1">Multi-pass membrane protein</topology>
    </subcellularLocation>
</comment>
<dbReference type="GO" id="GO:0051301">
    <property type="term" value="P:cell division"/>
    <property type="evidence" value="ECO:0007669"/>
    <property type="project" value="InterPro"/>
</dbReference>
<dbReference type="EMBL" id="CAFBNC010000023">
    <property type="protein sequence ID" value="CAB4931152.1"/>
    <property type="molecule type" value="Genomic_DNA"/>
</dbReference>
<feature type="transmembrane region" description="Helical" evidence="6">
    <location>
        <begin position="9"/>
        <end position="28"/>
    </location>
</feature>
<keyword evidence="5 6" id="KW-0472">Membrane</keyword>
<dbReference type="GO" id="GO:0015648">
    <property type="term" value="F:lipid-linked peptidoglycan transporter activity"/>
    <property type="evidence" value="ECO:0007669"/>
    <property type="project" value="TreeGrafter"/>
</dbReference>
<evidence type="ECO:0000256" key="5">
    <source>
        <dbReference type="ARBA" id="ARBA00023136"/>
    </source>
</evidence>
<dbReference type="Pfam" id="PF01098">
    <property type="entry name" value="FTSW_RODA_SPOVE"/>
    <property type="match status" value="1"/>
</dbReference>
<dbReference type="EMBL" id="CAEMXZ010000031">
    <property type="protein sequence ID" value="CAB4323203.1"/>
    <property type="molecule type" value="Genomic_DNA"/>
</dbReference>
<accession>A0A6J7ILD4</accession>
<evidence type="ECO:0000256" key="3">
    <source>
        <dbReference type="ARBA" id="ARBA00022960"/>
    </source>
</evidence>
<feature type="transmembrane region" description="Helical" evidence="6">
    <location>
        <begin position="66"/>
        <end position="85"/>
    </location>
</feature>
<feature type="transmembrane region" description="Helical" evidence="6">
    <location>
        <begin position="34"/>
        <end position="54"/>
    </location>
</feature>
<evidence type="ECO:0000256" key="4">
    <source>
        <dbReference type="ARBA" id="ARBA00022989"/>
    </source>
</evidence>
<feature type="transmembrane region" description="Helical" evidence="6">
    <location>
        <begin position="284"/>
        <end position="307"/>
    </location>
</feature>
<protein>
    <submittedName>
        <fullName evidence="8">Unannotated protein</fullName>
    </submittedName>
</protein>
<dbReference type="GO" id="GO:0032153">
    <property type="term" value="C:cell division site"/>
    <property type="evidence" value="ECO:0007669"/>
    <property type="project" value="TreeGrafter"/>
</dbReference>
<dbReference type="AlphaFoldDB" id="A0A6J7ILD4"/>
<feature type="transmembrane region" description="Helical" evidence="6">
    <location>
        <begin position="394"/>
        <end position="413"/>
    </location>
</feature>
<keyword evidence="2 6" id="KW-0812">Transmembrane</keyword>
<feature type="transmembrane region" description="Helical" evidence="6">
    <location>
        <begin position="123"/>
        <end position="141"/>
    </location>
</feature>
<dbReference type="GO" id="GO:0008360">
    <property type="term" value="P:regulation of cell shape"/>
    <property type="evidence" value="ECO:0007669"/>
    <property type="project" value="UniProtKB-KW"/>
</dbReference>
<evidence type="ECO:0000256" key="2">
    <source>
        <dbReference type="ARBA" id="ARBA00022692"/>
    </source>
</evidence>
<evidence type="ECO:0000313" key="8">
    <source>
        <dbReference type="EMBL" id="CAB4931152.1"/>
    </source>
</evidence>
<sequence>MTRRRNTELGLMLMVVIITASAYVLASLGSQSRIPANIVPFLVLVLGLLLGAHVVVRRLAPNSDPILLPTAALLNGLGYVVIAGLDEKLAAAQATWTAVGVIAFVLTLVVVKRPRSLERYRYTFALGGIVLLLLPLFPVIGRTVNGSRIWVAFGPISFQPGEIAKVVLAIFFAAYLADQRELIATSVWKVGPFRLPDPRYLGPVLVAWAVTLLVMVYQKDLGSSLLFFALFIVMLWVATQRASFLVIGFSLFGAGAFFAWRSFTHVQTRVNIWLDPWKNPAGDGYQIIQSLFAMAFGGVTGTGLGLGGGVRIPASENDFIFAVIAEELGLAGGALVLMAYLLMVGSGLRIATRAEHAFDKLLATGLTLLLGLQAFIIVAGVLRVLPLTGVTLPFVSYGGSSLVVNYVLLALLLRISDQSESARVPVSDMAVVA</sequence>
<name>A0A6J7ILD4_9ZZZZ</name>
<feature type="transmembrane region" description="Helical" evidence="6">
    <location>
        <begin position="244"/>
        <end position="263"/>
    </location>
</feature>
<proteinExistence type="predicted"/>
<evidence type="ECO:0000256" key="1">
    <source>
        <dbReference type="ARBA" id="ARBA00004141"/>
    </source>
</evidence>
<keyword evidence="4 6" id="KW-1133">Transmembrane helix</keyword>
<gene>
    <name evidence="7" type="ORF">UFOPK1392_00954</name>
    <name evidence="8" type="ORF">UFOPK3733_00679</name>
</gene>
<dbReference type="PANTHER" id="PTHR30474:SF3">
    <property type="entry name" value="PEPTIDOGLYCAN GLYCOSYLTRANSFERASE RODA"/>
    <property type="match status" value="1"/>
</dbReference>
<feature type="transmembrane region" description="Helical" evidence="6">
    <location>
        <begin position="221"/>
        <end position="238"/>
    </location>
</feature>
<feature type="transmembrane region" description="Helical" evidence="6">
    <location>
        <begin position="361"/>
        <end position="382"/>
    </location>
</feature>
<keyword evidence="3" id="KW-0133">Cell shape</keyword>
<feature type="transmembrane region" description="Helical" evidence="6">
    <location>
        <begin position="319"/>
        <end position="341"/>
    </location>
</feature>
<organism evidence="8">
    <name type="scientific">freshwater metagenome</name>
    <dbReference type="NCBI Taxonomy" id="449393"/>
    <lineage>
        <taxon>unclassified sequences</taxon>
        <taxon>metagenomes</taxon>
        <taxon>ecological metagenomes</taxon>
    </lineage>
</organism>
<feature type="transmembrane region" description="Helical" evidence="6">
    <location>
        <begin position="91"/>
        <end position="111"/>
    </location>
</feature>
<dbReference type="PANTHER" id="PTHR30474">
    <property type="entry name" value="CELL CYCLE PROTEIN"/>
    <property type="match status" value="1"/>
</dbReference>
<dbReference type="GO" id="GO:0005886">
    <property type="term" value="C:plasma membrane"/>
    <property type="evidence" value="ECO:0007669"/>
    <property type="project" value="TreeGrafter"/>
</dbReference>
<feature type="transmembrane region" description="Helical" evidence="6">
    <location>
        <begin position="200"/>
        <end position="216"/>
    </location>
</feature>
<evidence type="ECO:0000313" key="7">
    <source>
        <dbReference type="EMBL" id="CAB4323203.1"/>
    </source>
</evidence>
<evidence type="ECO:0000256" key="6">
    <source>
        <dbReference type="SAM" id="Phobius"/>
    </source>
</evidence>
<dbReference type="InterPro" id="IPR001182">
    <property type="entry name" value="FtsW/RodA"/>
</dbReference>